<protein>
    <submittedName>
        <fullName evidence="2">Uncharacterized protein</fullName>
    </submittedName>
</protein>
<evidence type="ECO:0000313" key="3">
    <source>
        <dbReference type="Proteomes" id="UP000054549"/>
    </source>
</evidence>
<proteinExistence type="predicted"/>
<dbReference type="Proteomes" id="UP000054549">
    <property type="component" value="Unassembled WGS sequence"/>
</dbReference>
<keyword evidence="3" id="KW-1185">Reference proteome</keyword>
<feature type="compositionally biased region" description="Basic and acidic residues" evidence="1">
    <location>
        <begin position="57"/>
        <end position="68"/>
    </location>
</feature>
<sequence length="159" mass="18465">MSKRKQGALNAFLPTNTPSLDMIKQVKTMYDEQWAAFIQDIHDSIDNDSEIYQQEEEERKRAEVERLPVADSEAQEGDNSPPLQSMVPNSLKPAGYNLYIPSECQSTWLDEENYSKRTEFRIESEFRKRMRSKSGKLPSRLKLVEILGFSHEHSRVINL</sequence>
<organism evidence="2 3">
    <name type="scientific">Amanita muscaria (strain Koide BX008)</name>
    <dbReference type="NCBI Taxonomy" id="946122"/>
    <lineage>
        <taxon>Eukaryota</taxon>
        <taxon>Fungi</taxon>
        <taxon>Dikarya</taxon>
        <taxon>Basidiomycota</taxon>
        <taxon>Agaricomycotina</taxon>
        <taxon>Agaricomycetes</taxon>
        <taxon>Agaricomycetidae</taxon>
        <taxon>Agaricales</taxon>
        <taxon>Pluteineae</taxon>
        <taxon>Amanitaceae</taxon>
        <taxon>Amanita</taxon>
    </lineage>
</organism>
<name>A0A0C2WWC4_AMAMK</name>
<gene>
    <name evidence="2" type="ORF">M378DRAFT_180162</name>
</gene>
<evidence type="ECO:0000313" key="2">
    <source>
        <dbReference type="EMBL" id="KIL61111.1"/>
    </source>
</evidence>
<reference evidence="2 3" key="1">
    <citation type="submission" date="2014-04" db="EMBL/GenBank/DDBJ databases">
        <title>Evolutionary Origins and Diversification of the Mycorrhizal Mutualists.</title>
        <authorList>
            <consortium name="DOE Joint Genome Institute"/>
            <consortium name="Mycorrhizal Genomics Consortium"/>
            <person name="Kohler A."/>
            <person name="Kuo A."/>
            <person name="Nagy L.G."/>
            <person name="Floudas D."/>
            <person name="Copeland A."/>
            <person name="Barry K.W."/>
            <person name="Cichocki N."/>
            <person name="Veneault-Fourrey C."/>
            <person name="LaButti K."/>
            <person name="Lindquist E.A."/>
            <person name="Lipzen A."/>
            <person name="Lundell T."/>
            <person name="Morin E."/>
            <person name="Murat C."/>
            <person name="Riley R."/>
            <person name="Ohm R."/>
            <person name="Sun H."/>
            <person name="Tunlid A."/>
            <person name="Henrissat B."/>
            <person name="Grigoriev I.V."/>
            <person name="Hibbett D.S."/>
            <person name="Martin F."/>
        </authorList>
    </citation>
    <scope>NUCLEOTIDE SEQUENCE [LARGE SCALE GENOMIC DNA]</scope>
    <source>
        <strain evidence="2 3">Koide BX008</strain>
    </source>
</reference>
<accession>A0A0C2WWC4</accession>
<dbReference type="HOGENOM" id="CLU_1660274_0_0_1"/>
<feature type="region of interest" description="Disordered" evidence="1">
    <location>
        <begin position="52"/>
        <end position="88"/>
    </location>
</feature>
<dbReference type="EMBL" id="KN818288">
    <property type="protein sequence ID" value="KIL61111.1"/>
    <property type="molecule type" value="Genomic_DNA"/>
</dbReference>
<evidence type="ECO:0000256" key="1">
    <source>
        <dbReference type="SAM" id="MobiDB-lite"/>
    </source>
</evidence>
<dbReference type="AlphaFoldDB" id="A0A0C2WWC4"/>
<feature type="compositionally biased region" description="Polar residues" evidence="1">
    <location>
        <begin position="77"/>
        <end position="88"/>
    </location>
</feature>
<dbReference type="InParanoid" id="A0A0C2WWC4"/>